<keyword evidence="5" id="KW-0598">Phosphotransferase system</keyword>
<gene>
    <name evidence="10" type="ORF">KUA55_03635</name>
</gene>
<evidence type="ECO:0000256" key="1">
    <source>
        <dbReference type="ARBA" id="ARBA00004651"/>
    </source>
</evidence>
<keyword evidence="8 9" id="KW-0472">Membrane</keyword>
<evidence type="ECO:0000256" key="3">
    <source>
        <dbReference type="ARBA" id="ARBA00022475"/>
    </source>
</evidence>
<evidence type="ECO:0000256" key="7">
    <source>
        <dbReference type="ARBA" id="ARBA00022989"/>
    </source>
</evidence>
<evidence type="ECO:0000256" key="5">
    <source>
        <dbReference type="ARBA" id="ARBA00022683"/>
    </source>
</evidence>
<name>A0ABS6TA29_9ENTE</name>
<evidence type="ECO:0000256" key="8">
    <source>
        <dbReference type="ARBA" id="ARBA00023136"/>
    </source>
</evidence>
<keyword evidence="7 9" id="KW-1133">Transmembrane helix</keyword>
<evidence type="ECO:0000256" key="9">
    <source>
        <dbReference type="SAM" id="Phobius"/>
    </source>
</evidence>
<evidence type="ECO:0000313" key="11">
    <source>
        <dbReference type="Proteomes" id="UP000774130"/>
    </source>
</evidence>
<keyword evidence="6 9" id="KW-0812">Transmembrane</keyword>
<dbReference type="RefSeq" id="WP_218324802.1">
    <property type="nucleotide sequence ID" value="NZ_JAHUZB010000001.1"/>
</dbReference>
<feature type="transmembrane region" description="Helical" evidence="9">
    <location>
        <begin position="174"/>
        <end position="195"/>
    </location>
</feature>
<dbReference type="PANTHER" id="PTHR32502:SF8">
    <property type="entry name" value="N-ACETYLGALACTOSAMINE PERMEASE IIC COMPONENT 1"/>
    <property type="match status" value="1"/>
</dbReference>
<evidence type="ECO:0000256" key="4">
    <source>
        <dbReference type="ARBA" id="ARBA00022597"/>
    </source>
</evidence>
<dbReference type="PROSITE" id="PS51106">
    <property type="entry name" value="PTS_EIIC_TYPE_4"/>
    <property type="match status" value="1"/>
</dbReference>
<evidence type="ECO:0000256" key="6">
    <source>
        <dbReference type="ARBA" id="ARBA00022692"/>
    </source>
</evidence>
<reference evidence="10 11" key="1">
    <citation type="submission" date="2021-06" db="EMBL/GenBank/DDBJ databases">
        <title>Enterococcus alishanensis sp. nov., a novel lactic acid bacterium isolated from fresh coffee beans.</title>
        <authorList>
            <person name="Chen Y.-S."/>
        </authorList>
    </citation>
    <scope>NUCLEOTIDE SEQUENCE [LARGE SCALE GENOMIC DNA]</scope>
    <source>
        <strain evidence="10 11">ALS3</strain>
    </source>
</reference>
<organism evidence="10 11">
    <name type="scientific">Enterococcus alishanensis</name>
    <dbReference type="NCBI Taxonomy" id="1303817"/>
    <lineage>
        <taxon>Bacteria</taxon>
        <taxon>Bacillati</taxon>
        <taxon>Bacillota</taxon>
        <taxon>Bacilli</taxon>
        <taxon>Lactobacillales</taxon>
        <taxon>Enterococcaceae</taxon>
        <taxon>Enterococcus</taxon>
    </lineage>
</organism>
<feature type="transmembrane region" description="Helical" evidence="9">
    <location>
        <begin position="33"/>
        <end position="54"/>
    </location>
</feature>
<dbReference type="InterPro" id="IPR004700">
    <property type="entry name" value="PTS_IIC_man"/>
</dbReference>
<dbReference type="PANTHER" id="PTHR32502">
    <property type="entry name" value="N-ACETYLGALACTOSAMINE PERMEASE II COMPONENT-RELATED"/>
    <property type="match status" value="1"/>
</dbReference>
<dbReference type="InterPro" id="IPR050303">
    <property type="entry name" value="GatZ_KbaZ_carbometab"/>
</dbReference>
<keyword evidence="3" id="KW-1003">Cell membrane</keyword>
<keyword evidence="4 10" id="KW-0762">Sugar transport</keyword>
<dbReference type="EMBL" id="JAHUZB010000001">
    <property type="protein sequence ID" value="MBV7389758.1"/>
    <property type="molecule type" value="Genomic_DNA"/>
</dbReference>
<accession>A0ABS6TA29</accession>
<keyword evidence="11" id="KW-1185">Reference proteome</keyword>
<proteinExistence type="predicted"/>
<keyword evidence="2" id="KW-0813">Transport</keyword>
<sequence>MVLNAFLLAVVMFVTYGGNWLTGQSMIDRPIVVGPLVGLVLGDLHAGIVIGASLEAVFMGAINVGGTAAVNPAVGTVFGTAFAIMLNDGPEVALTLALPIGILAGAMETLISILLSASAEPFDRLAKAGKEKSIIALHFSLWALKFLSFSIIVFVAVLVGSGPVKTFVDAIPDVIMNGLAVCGGLLPAAGFAILLKMLWEKKIAIFYFLGFTLVAYLKLPLVALAIIGTVIAVSGAMRDKEMLELKNLKTAAPVGGDDEEDFFA</sequence>
<feature type="transmembrane region" description="Helical" evidence="9">
    <location>
        <begin position="207"/>
        <end position="233"/>
    </location>
</feature>
<feature type="transmembrane region" description="Helical" evidence="9">
    <location>
        <begin position="92"/>
        <end position="115"/>
    </location>
</feature>
<feature type="transmembrane region" description="Helical" evidence="9">
    <location>
        <begin position="136"/>
        <end position="162"/>
    </location>
</feature>
<comment type="caution">
    <text evidence="10">The sequence shown here is derived from an EMBL/GenBank/DDBJ whole genome shotgun (WGS) entry which is preliminary data.</text>
</comment>
<dbReference type="Pfam" id="PF03609">
    <property type="entry name" value="EII-Sor"/>
    <property type="match status" value="1"/>
</dbReference>
<evidence type="ECO:0000256" key="2">
    <source>
        <dbReference type="ARBA" id="ARBA00022448"/>
    </source>
</evidence>
<feature type="transmembrane region" description="Helical" evidence="9">
    <location>
        <begin position="61"/>
        <end position="86"/>
    </location>
</feature>
<dbReference type="Proteomes" id="UP000774130">
    <property type="component" value="Unassembled WGS sequence"/>
</dbReference>
<protein>
    <submittedName>
        <fullName evidence="10">PTS sugar transporter subunit IIC</fullName>
    </submittedName>
</protein>
<evidence type="ECO:0000313" key="10">
    <source>
        <dbReference type="EMBL" id="MBV7389758.1"/>
    </source>
</evidence>
<comment type="subcellular location">
    <subcellularLocation>
        <location evidence="1">Cell membrane</location>
        <topology evidence="1">Multi-pass membrane protein</topology>
    </subcellularLocation>
</comment>